<organism evidence="3 4">
    <name type="scientific">Mucor circinelloides f. lusitanicus</name>
    <name type="common">Mucor racemosus var. lusitanicus</name>
    <dbReference type="NCBI Taxonomy" id="29924"/>
    <lineage>
        <taxon>Eukaryota</taxon>
        <taxon>Fungi</taxon>
        <taxon>Fungi incertae sedis</taxon>
        <taxon>Mucoromycota</taxon>
        <taxon>Mucoromycotina</taxon>
        <taxon>Mucoromycetes</taxon>
        <taxon>Mucorales</taxon>
        <taxon>Mucorineae</taxon>
        <taxon>Mucoraceae</taxon>
        <taxon>Mucor</taxon>
    </lineage>
</organism>
<proteinExistence type="predicted"/>
<dbReference type="PANTHER" id="PTHR15327">
    <property type="entry name" value="MICROFIBRIL-ASSOCIATED PROTEIN"/>
    <property type="match status" value="1"/>
</dbReference>
<feature type="compositionally biased region" description="Acidic residues" evidence="1">
    <location>
        <begin position="29"/>
        <end position="40"/>
    </location>
</feature>
<gene>
    <name evidence="3" type="ORF">FB192DRAFT_1348322</name>
</gene>
<dbReference type="Proteomes" id="UP000469890">
    <property type="component" value="Unassembled WGS sequence"/>
</dbReference>
<feature type="region of interest" description="Disordered" evidence="1">
    <location>
        <begin position="1"/>
        <end position="269"/>
    </location>
</feature>
<feature type="compositionally biased region" description="Acidic residues" evidence="1">
    <location>
        <begin position="111"/>
        <end position="124"/>
    </location>
</feature>
<dbReference type="InterPro" id="IPR009730">
    <property type="entry name" value="MFAP1_C"/>
</dbReference>
<reference evidence="3 4" key="1">
    <citation type="submission" date="2019-09" db="EMBL/GenBank/DDBJ databases">
        <authorList>
            <consortium name="DOE Joint Genome Institute"/>
            <person name="Mondo S.J."/>
            <person name="Navarro-Mendoza M.I."/>
            <person name="Perez-Arques C."/>
            <person name="Panchal S."/>
            <person name="Nicolas F.E."/>
            <person name="Ganguly P."/>
            <person name="Pangilinan J."/>
            <person name="Grigoriev I."/>
            <person name="Heitman J."/>
            <person name="Sanya K."/>
            <person name="Garre V."/>
        </authorList>
    </citation>
    <scope>NUCLEOTIDE SEQUENCE [LARGE SCALE GENOMIC DNA]</scope>
    <source>
        <strain evidence="3 4">MU402</strain>
    </source>
</reference>
<accession>A0A8H4F4H8</accession>
<feature type="region of interest" description="Disordered" evidence="1">
    <location>
        <begin position="289"/>
        <end position="309"/>
    </location>
</feature>
<feature type="compositionally biased region" description="Low complexity" evidence="1">
    <location>
        <begin position="1"/>
        <end position="14"/>
    </location>
</feature>
<feature type="compositionally biased region" description="Acidic residues" evidence="1">
    <location>
        <begin position="168"/>
        <end position="189"/>
    </location>
</feature>
<evidence type="ECO:0000256" key="1">
    <source>
        <dbReference type="SAM" id="MobiDB-lite"/>
    </source>
</evidence>
<name>A0A8H4F4H8_MUCCL</name>
<feature type="domain" description="Micro-fibrillar-associated protein 1 C-terminal" evidence="2">
    <location>
        <begin position="183"/>
        <end position="395"/>
    </location>
</feature>
<feature type="compositionally biased region" description="Acidic residues" evidence="1">
    <location>
        <begin position="260"/>
        <end position="269"/>
    </location>
</feature>
<evidence type="ECO:0000313" key="3">
    <source>
        <dbReference type="EMBL" id="KAF1805997.1"/>
    </source>
</evidence>
<dbReference type="AlphaFoldDB" id="A0A8H4F4H8"/>
<evidence type="ECO:0000313" key="4">
    <source>
        <dbReference type="Proteomes" id="UP000469890"/>
    </source>
</evidence>
<comment type="caution">
    <text evidence="3">The sequence shown here is derived from an EMBL/GenBank/DDBJ whole genome shotgun (WGS) entry which is preliminary data.</text>
</comment>
<protein>
    <submittedName>
        <fullName evidence="3">Splicing factor, Prp19-binding domain-containing protein</fullName>
    </submittedName>
</protein>
<dbReference type="EMBL" id="JAAECE010000001">
    <property type="protein sequence ID" value="KAF1805997.1"/>
    <property type="molecule type" value="Genomic_DNA"/>
</dbReference>
<feature type="compositionally biased region" description="Basic and acidic residues" evidence="1">
    <location>
        <begin position="202"/>
        <end position="256"/>
    </location>
</feature>
<evidence type="ECO:0000259" key="2">
    <source>
        <dbReference type="Pfam" id="PF06991"/>
    </source>
</evidence>
<dbReference type="InterPro" id="IPR033194">
    <property type="entry name" value="MFAP1"/>
</dbReference>
<sequence length="418" mass="49383">MSFRPPTQKQPKPTKQARRYRAGQVPENYVDDLSDSESGQESEHEQVEAPQQIRKKRGELTFAQKEINTGVQQTAISDKDVGSDRRLRRLQQAQQSMGDGDGRRRRRQASSDEDEDSDQESDEDEKARERMRMKQRALQQQQMETDDQPEGTLEQQHRRVGQQHEKAEEEEEEEESSSEYESSSEEEDTIASLPKPVFIPKARRETILQQEKLAKEAEEREKKLEEELEARKKQSHDMLAEELKREQEEAAHKDTNEYEQSVDDTDGLDEEAEFNAWKVRELTRIKRDREERIAREKEEEELERRRALPEDVRLKEDLERAEASKNKDRGQHTFMQKYYHKGAFYQDDSEVLQRDYSAPTVDEVRNKDVLPKIMQVKNFGLAGRTKYTHLVDQDTSSRDSPWEKPLAKRRRRNDEDKY</sequence>
<feature type="compositionally biased region" description="Polar residues" evidence="1">
    <location>
        <begin position="66"/>
        <end position="76"/>
    </location>
</feature>
<dbReference type="Pfam" id="PF06991">
    <property type="entry name" value="MFAP1"/>
    <property type="match status" value="1"/>
</dbReference>
<feature type="region of interest" description="Disordered" evidence="1">
    <location>
        <begin position="389"/>
        <end position="418"/>
    </location>
</feature>